<keyword evidence="5" id="KW-0805">Transcription regulation</keyword>
<evidence type="ECO:0000256" key="4">
    <source>
        <dbReference type="ARBA" id="ARBA00023012"/>
    </source>
</evidence>
<dbReference type="Gene3D" id="3.40.50.2300">
    <property type="match status" value="1"/>
</dbReference>
<dbReference type="SMART" id="SM00448">
    <property type="entry name" value="REC"/>
    <property type="match status" value="1"/>
</dbReference>
<protein>
    <submittedName>
        <fullName evidence="11">Two-component system response regulator YesN</fullName>
    </submittedName>
</protein>
<evidence type="ECO:0000256" key="2">
    <source>
        <dbReference type="ARBA" id="ARBA00022490"/>
    </source>
</evidence>
<dbReference type="PRINTS" id="PR00032">
    <property type="entry name" value="HTHARAC"/>
</dbReference>
<evidence type="ECO:0000313" key="12">
    <source>
        <dbReference type="Proteomes" id="UP001234495"/>
    </source>
</evidence>
<dbReference type="Pfam" id="PF12833">
    <property type="entry name" value="HTH_18"/>
    <property type="match status" value="1"/>
</dbReference>
<evidence type="ECO:0000256" key="3">
    <source>
        <dbReference type="ARBA" id="ARBA00022553"/>
    </source>
</evidence>
<dbReference type="InterPro" id="IPR009057">
    <property type="entry name" value="Homeodomain-like_sf"/>
</dbReference>
<dbReference type="CDD" id="cd17536">
    <property type="entry name" value="REC_YesN-like"/>
    <property type="match status" value="1"/>
</dbReference>
<evidence type="ECO:0000313" key="11">
    <source>
        <dbReference type="EMBL" id="MDQ0231179.1"/>
    </source>
</evidence>
<reference evidence="11 12" key="1">
    <citation type="submission" date="2023-07" db="EMBL/GenBank/DDBJ databases">
        <title>Genomic Encyclopedia of Type Strains, Phase IV (KMG-IV): sequencing the most valuable type-strain genomes for metagenomic binning, comparative biology and taxonomic classification.</title>
        <authorList>
            <person name="Goeker M."/>
        </authorList>
    </citation>
    <scope>NUCLEOTIDE SEQUENCE [LARGE SCALE GENOMIC DNA]</scope>
    <source>
        <strain evidence="11 12">DSM 29005</strain>
    </source>
</reference>
<dbReference type="PROSITE" id="PS50110">
    <property type="entry name" value="RESPONSE_REGULATORY"/>
    <property type="match status" value="1"/>
</dbReference>
<evidence type="ECO:0000256" key="5">
    <source>
        <dbReference type="ARBA" id="ARBA00023015"/>
    </source>
</evidence>
<feature type="domain" description="Response regulatory" evidence="10">
    <location>
        <begin position="4"/>
        <end position="122"/>
    </location>
</feature>
<dbReference type="Gene3D" id="1.10.10.60">
    <property type="entry name" value="Homeodomain-like"/>
    <property type="match status" value="2"/>
</dbReference>
<comment type="caution">
    <text evidence="11">The sequence shown here is derived from an EMBL/GenBank/DDBJ whole genome shotgun (WGS) entry which is preliminary data.</text>
</comment>
<dbReference type="EMBL" id="JAUSUD010000010">
    <property type="protein sequence ID" value="MDQ0231179.1"/>
    <property type="molecule type" value="Genomic_DNA"/>
</dbReference>
<proteinExistence type="predicted"/>
<evidence type="ECO:0000256" key="1">
    <source>
        <dbReference type="ARBA" id="ARBA00004496"/>
    </source>
</evidence>
<dbReference type="PROSITE" id="PS00041">
    <property type="entry name" value="HTH_ARAC_FAMILY_1"/>
    <property type="match status" value="1"/>
</dbReference>
<name>A0ABT9ZG02_9BACI</name>
<dbReference type="InterPro" id="IPR001789">
    <property type="entry name" value="Sig_transdc_resp-reg_receiver"/>
</dbReference>
<dbReference type="PROSITE" id="PS01124">
    <property type="entry name" value="HTH_ARAC_FAMILY_2"/>
    <property type="match status" value="1"/>
</dbReference>
<evidence type="ECO:0000259" key="10">
    <source>
        <dbReference type="PROSITE" id="PS50110"/>
    </source>
</evidence>
<feature type="modified residue" description="4-aspartylphosphate" evidence="8">
    <location>
        <position position="56"/>
    </location>
</feature>
<evidence type="ECO:0000259" key="9">
    <source>
        <dbReference type="PROSITE" id="PS01124"/>
    </source>
</evidence>
<evidence type="ECO:0000256" key="7">
    <source>
        <dbReference type="ARBA" id="ARBA00023163"/>
    </source>
</evidence>
<dbReference type="SUPFAM" id="SSF52172">
    <property type="entry name" value="CheY-like"/>
    <property type="match status" value="1"/>
</dbReference>
<sequence>MAYKVFLVDDDRYVRKGLINLIDWEGCGFEVCAEADNGEDAFEHIERHNPDLVITDIKMPVLDGLELIKQTVESKKSAPNFIIITGYSDFTYAQRAVKYNVQDFLLKPVNKQELETTLKTIARKQAKKLQFDQNRESILATTVLNDLISGQLENDDERIDTNVLMNIHNSIGMSYIIIEINNICININKTRNMISSIIHGKQQCPTLFREHDNQKIGVLIRSEDIEHTYQDIYHFSEELKEQLTIQLRTNVMIYVGKIVKKPIDIKESYDTAIKSLQFKYLESIEKPIVYGRTKNPFVNYIELEQTLYQSLMEQIEENQIDKIKYTTDSMFKQFQEKAFAKDAVRTSINRVVHEVIKILQSMDGDEEKCRSLHKMLNFDNQPHTLDAIKEIFLEFILEAAAQINQLNLHCVTVNIRRIKKYIDTHYNEELTLKNLANRFFINPAYMGQLFRKTYGVYLKDYLLQVRINEAKKKLRQTDLRIYEIAEDVGFTNSNYFITQFEKITGYTPTQYRKSVIGKKLEMETK</sequence>
<dbReference type="Pfam" id="PF00072">
    <property type="entry name" value="Response_reg"/>
    <property type="match status" value="1"/>
</dbReference>
<evidence type="ECO:0000256" key="8">
    <source>
        <dbReference type="PROSITE-ProRule" id="PRU00169"/>
    </source>
</evidence>
<keyword evidence="2" id="KW-0963">Cytoplasm</keyword>
<keyword evidence="7" id="KW-0804">Transcription</keyword>
<dbReference type="InterPro" id="IPR020449">
    <property type="entry name" value="Tscrpt_reg_AraC-type_HTH"/>
</dbReference>
<dbReference type="SUPFAM" id="SSF46689">
    <property type="entry name" value="Homeodomain-like"/>
    <property type="match status" value="2"/>
</dbReference>
<dbReference type="InterPro" id="IPR018060">
    <property type="entry name" value="HTH_AraC"/>
</dbReference>
<dbReference type="PANTHER" id="PTHR42713:SF3">
    <property type="entry name" value="TRANSCRIPTIONAL REGULATORY PROTEIN HPTR"/>
    <property type="match status" value="1"/>
</dbReference>
<evidence type="ECO:0000256" key="6">
    <source>
        <dbReference type="ARBA" id="ARBA00023125"/>
    </source>
</evidence>
<keyword evidence="12" id="KW-1185">Reference proteome</keyword>
<dbReference type="InterPro" id="IPR018062">
    <property type="entry name" value="HTH_AraC-typ_CS"/>
</dbReference>
<keyword evidence="4" id="KW-0902">Two-component regulatory system</keyword>
<feature type="domain" description="HTH araC/xylS-type" evidence="9">
    <location>
        <begin position="416"/>
        <end position="514"/>
    </location>
</feature>
<gene>
    <name evidence="11" type="ORF">J2S19_002441</name>
</gene>
<dbReference type="InterPro" id="IPR011006">
    <property type="entry name" value="CheY-like_superfamily"/>
</dbReference>
<keyword evidence="3 8" id="KW-0597">Phosphoprotein</keyword>
<dbReference type="InterPro" id="IPR051552">
    <property type="entry name" value="HptR"/>
</dbReference>
<keyword evidence="6" id="KW-0238">DNA-binding</keyword>
<accession>A0ABT9ZG02</accession>
<comment type="subcellular location">
    <subcellularLocation>
        <location evidence="1">Cytoplasm</location>
    </subcellularLocation>
</comment>
<dbReference type="RefSeq" id="WP_307341668.1">
    <property type="nucleotide sequence ID" value="NZ_JAUSUD010000010.1"/>
</dbReference>
<dbReference type="PANTHER" id="PTHR42713">
    <property type="entry name" value="HISTIDINE KINASE-RELATED"/>
    <property type="match status" value="1"/>
</dbReference>
<dbReference type="Proteomes" id="UP001234495">
    <property type="component" value="Unassembled WGS sequence"/>
</dbReference>
<organism evidence="11 12">
    <name type="scientific">Metabacillus malikii</name>
    <dbReference type="NCBI Taxonomy" id="1504265"/>
    <lineage>
        <taxon>Bacteria</taxon>
        <taxon>Bacillati</taxon>
        <taxon>Bacillota</taxon>
        <taxon>Bacilli</taxon>
        <taxon>Bacillales</taxon>
        <taxon>Bacillaceae</taxon>
        <taxon>Metabacillus</taxon>
    </lineage>
</organism>
<dbReference type="SMART" id="SM00342">
    <property type="entry name" value="HTH_ARAC"/>
    <property type="match status" value="1"/>
</dbReference>